<dbReference type="EMBL" id="CP158299">
    <property type="protein sequence ID" value="XBV86377.1"/>
    <property type="molecule type" value="Genomic_DNA"/>
</dbReference>
<feature type="region of interest" description="Disordered" evidence="1">
    <location>
        <begin position="160"/>
        <end position="187"/>
    </location>
</feature>
<dbReference type="Gene3D" id="3.30.420.60">
    <property type="entry name" value="eRF1 domain 2"/>
    <property type="match status" value="1"/>
</dbReference>
<feature type="compositionally biased region" description="Gly residues" evidence="1">
    <location>
        <begin position="167"/>
        <end position="178"/>
    </location>
</feature>
<evidence type="ECO:0000256" key="1">
    <source>
        <dbReference type="SAM" id="MobiDB-lite"/>
    </source>
</evidence>
<sequence length="391" mass="44006">MLNPSDIERIEQLPEDAMVLMAVINTNPTLSDNEGNGLTTRAKQLMNDEGVPPTLAGRVLDDLGQARTGFGKSAFYVASEEMFERYDVQVDLPERIHYGRPLKAMIPTVLELMPRVGVLAVDREWARFFVIEQGELSEIRRRENVRLDDGKRWDTIVSGTRHVPGVQGSGGAGQGQPGSGPRSDSGYDLFEAKEAANQQRFYNEMSQQLSKLMQQHDLKHLVLAGPVQRVADFKAELPEKPPYELIGTTSVNGGVGWADAGQLLERVQPLLDELHRNEQEQLLSEVQEHGVMEMEPVLEMIQQARIYRLVIPEDGSQIHIYRSHNREVPYFTSKKDVAHSPLDDSLMERVTLDEVLPDLQQLYGLEVRRVHGDHAQRLVKEFGGLAGIPRY</sequence>
<dbReference type="Pfam" id="PF18854">
    <property type="entry name" value="baeRF_family10"/>
    <property type="match status" value="1"/>
</dbReference>
<dbReference type="InterPro" id="IPR041202">
    <property type="entry name" value="BaeRF_family10"/>
</dbReference>
<proteinExistence type="predicted"/>
<protein>
    <submittedName>
        <fullName evidence="2">VLRF1 family aeRF1-type release factor</fullName>
    </submittedName>
</protein>
<dbReference type="AlphaFoldDB" id="A0AAU7UCP7"/>
<name>A0AAU7UCP7_9DEIO</name>
<gene>
    <name evidence="2" type="ORF">ABOD76_08710</name>
</gene>
<evidence type="ECO:0000313" key="2">
    <source>
        <dbReference type="EMBL" id="XBV86377.1"/>
    </source>
</evidence>
<dbReference type="InterPro" id="IPR042226">
    <property type="entry name" value="eFR1_2_sf"/>
</dbReference>
<dbReference type="KEGG" id="dsc:ABOD76_08710"/>
<accession>A0AAU7UCP7</accession>
<dbReference type="RefSeq" id="WP_350244446.1">
    <property type="nucleotide sequence ID" value="NZ_CP158299.1"/>
</dbReference>
<reference evidence="2" key="1">
    <citation type="submission" date="2024-06" db="EMBL/GenBank/DDBJ databases">
        <title>Draft Genome Sequence of Deinococcus sonorensis Type Strain KR-87, a Biofilm Producing Representative of the Genus Deinococcus.</title>
        <authorList>
            <person name="Boren L.S."/>
            <person name="Grosso R.A."/>
            <person name="Hugenberg-Cox A.N."/>
            <person name="Hill J.T.E."/>
            <person name="Albert C.M."/>
            <person name="Tuohy J.M."/>
        </authorList>
    </citation>
    <scope>NUCLEOTIDE SEQUENCE</scope>
    <source>
        <strain evidence="2">KR-87</strain>
    </source>
</reference>
<organism evidence="2">
    <name type="scientific">Deinococcus sonorensis KR-87</name>
    <dbReference type="NCBI Taxonomy" id="694439"/>
    <lineage>
        <taxon>Bacteria</taxon>
        <taxon>Thermotogati</taxon>
        <taxon>Deinococcota</taxon>
        <taxon>Deinococci</taxon>
        <taxon>Deinococcales</taxon>
        <taxon>Deinococcaceae</taxon>
        <taxon>Deinococcus</taxon>
    </lineage>
</organism>